<name>A0A8H6VZM8_MYCCL</name>
<dbReference type="Proteomes" id="UP000613580">
    <property type="component" value="Unassembled WGS sequence"/>
</dbReference>
<feature type="signal peptide" evidence="1">
    <location>
        <begin position="1"/>
        <end position="20"/>
    </location>
</feature>
<sequence>MHFTASTLVSLLAMAGSTLAAPTPLGPQELIVVSPQITSPKAGDVWPAGSTQTCTWKTNNIPPAAAGQYGALMLGHVTEYTASDGTKQENENIDMQHPMAMNFRLMDGNVTFVVPSTTPPRNDYRLVLFGDSGNLSPPFAITTAAATPDLLALL</sequence>
<feature type="chain" id="PRO_5034885344" evidence="1">
    <location>
        <begin position="21"/>
        <end position="154"/>
    </location>
</feature>
<dbReference type="AlphaFoldDB" id="A0A8H6VZM8"/>
<protein>
    <submittedName>
        <fullName evidence="2">Uncharacterized protein</fullName>
    </submittedName>
</protein>
<proteinExistence type="predicted"/>
<keyword evidence="3" id="KW-1185">Reference proteome</keyword>
<evidence type="ECO:0000313" key="3">
    <source>
        <dbReference type="Proteomes" id="UP000613580"/>
    </source>
</evidence>
<reference evidence="2" key="1">
    <citation type="submission" date="2020-05" db="EMBL/GenBank/DDBJ databases">
        <title>Mycena genomes resolve the evolution of fungal bioluminescence.</title>
        <authorList>
            <person name="Tsai I.J."/>
        </authorList>
    </citation>
    <scope>NUCLEOTIDE SEQUENCE</scope>
    <source>
        <strain evidence="2">110903Hualien_Pintung</strain>
    </source>
</reference>
<dbReference type="OrthoDB" id="3199367at2759"/>
<evidence type="ECO:0000256" key="1">
    <source>
        <dbReference type="SAM" id="SignalP"/>
    </source>
</evidence>
<keyword evidence="1" id="KW-0732">Signal</keyword>
<dbReference type="EMBL" id="JACAZE010000014">
    <property type="protein sequence ID" value="KAF7299612.1"/>
    <property type="molecule type" value="Genomic_DNA"/>
</dbReference>
<organism evidence="2 3">
    <name type="scientific">Mycena chlorophos</name>
    <name type="common">Agaric fungus</name>
    <name type="synonym">Agaricus chlorophos</name>
    <dbReference type="NCBI Taxonomy" id="658473"/>
    <lineage>
        <taxon>Eukaryota</taxon>
        <taxon>Fungi</taxon>
        <taxon>Dikarya</taxon>
        <taxon>Basidiomycota</taxon>
        <taxon>Agaricomycotina</taxon>
        <taxon>Agaricomycetes</taxon>
        <taxon>Agaricomycetidae</taxon>
        <taxon>Agaricales</taxon>
        <taxon>Marasmiineae</taxon>
        <taxon>Mycenaceae</taxon>
        <taxon>Mycena</taxon>
    </lineage>
</organism>
<evidence type="ECO:0000313" key="2">
    <source>
        <dbReference type="EMBL" id="KAF7299612.1"/>
    </source>
</evidence>
<comment type="caution">
    <text evidence="2">The sequence shown here is derived from an EMBL/GenBank/DDBJ whole genome shotgun (WGS) entry which is preliminary data.</text>
</comment>
<gene>
    <name evidence="2" type="ORF">HMN09_00966600</name>
</gene>
<accession>A0A8H6VZM8</accession>